<feature type="domain" description="Peptidase M16 C-terminal" evidence="1">
    <location>
        <begin position="184"/>
        <end position="357"/>
    </location>
</feature>
<dbReference type="AlphaFoldDB" id="A0A0J1IQY3"/>
<gene>
    <name evidence="2" type="ORF">ABW02_01070</name>
</gene>
<dbReference type="Proteomes" id="UP000036045">
    <property type="component" value="Unassembled WGS sequence"/>
</dbReference>
<dbReference type="PANTHER" id="PTHR11851:SF186">
    <property type="entry name" value="INACTIVE METALLOPROTEASE YMFF-RELATED"/>
    <property type="match status" value="1"/>
</dbReference>
<keyword evidence="3" id="KW-1185">Reference proteome</keyword>
<dbReference type="EMBL" id="LDPH01000001">
    <property type="protein sequence ID" value="KLV28367.1"/>
    <property type="molecule type" value="Genomic_DNA"/>
</dbReference>
<dbReference type="InterPro" id="IPR011249">
    <property type="entry name" value="Metalloenz_LuxS/M16"/>
</dbReference>
<dbReference type="OrthoDB" id="9762085at2"/>
<keyword evidence="2" id="KW-0378">Hydrolase</keyword>
<protein>
    <submittedName>
        <fullName evidence="2">Zinc protease</fullName>
    </submittedName>
</protein>
<dbReference type="GO" id="GO:0006508">
    <property type="term" value="P:proteolysis"/>
    <property type="evidence" value="ECO:0007669"/>
    <property type="project" value="UniProtKB-KW"/>
</dbReference>
<reference evidence="2 3" key="1">
    <citation type="submission" date="2015-05" db="EMBL/GenBank/DDBJ databases">
        <title>Whole genome sequence and identification of bacterial endophytes from Costus igneus.</title>
        <authorList>
            <person name="Lee Y.P."/>
            <person name="Gan H.M."/>
            <person name="Eng W."/>
            <person name="Wheatley M.S."/>
            <person name="Caraballo A."/>
            <person name="Polter S."/>
            <person name="Savka M.A."/>
            <person name="Hudson A.O."/>
        </authorList>
    </citation>
    <scope>NUCLEOTIDE SEQUENCE [LARGE SCALE GENOMIC DNA]</scope>
    <source>
        <strain evidence="2 3">RIT379</strain>
    </source>
</reference>
<dbReference type="PATRIC" id="fig|1397.4.peg.233"/>
<keyword evidence="2" id="KW-0645">Protease</keyword>
<dbReference type="RefSeq" id="WP_047940062.1">
    <property type="nucleotide sequence ID" value="NZ_LDPH01000001.1"/>
</dbReference>
<dbReference type="SUPFAM" id="SSF63411">
    <property type="entry name" value="LuxS/MPP-like metallohydrolase"/>
    <property type="match status" value="2"/>
</dbReference>
<dbReference type="InterPro" id="IPR007863">
    <property type="entry name" value="Peptidase_M16_C"/>
</dbReference>
<dbReference type="NCBIfam" id="NF047422">
    <property type="entry name" value="YfmF_fam"/>
    <property type="match status" value="1"/>
</dbReference>
<evidence type="ECO:0000313" key="3">
    <source>
        <dbReference type="Proteomes" id="UP000036045"/>
    </source>
</evidence>
<dbReference type="GO" id="GO:0046872">
    <property type="term" value="F:metal ion binding"/>
    <property type="evidence" value="ECO:0007669"/>
    <property type="project" value="InterPro"/>
</dbReference>
<dbReference type="InterPro" id="IPR050361">
    <property type="entry name" value="MPP/UQCRC_Complex"/>
</dbReference>
<dbReference type="GO" id="GO:0008233">
    <property type="term" value="F:peptidase activity"/>
    <property type="evidence" value="ECO:0007669"/>
    <property type="project" value="UniProtKB-KW"/>
</dbReference>
<dbReference type="Pfam" id="PF05193">
    <property type="entry name" value="Peptidase_M16_C"/>
    <property type="match status" value="1"/>
</dbReference>
<organism evidence="2 3">
    <name type="scientific">Niallia circulans</name>
    <name type="common">Bacillus circulans</name>
    <dbReference type="NCBI Taxonomy" id="1397"/>
    <lineage>
        <taxon>Bacteria</taxon>
        <taxon>Bacillati</taxon>
        <taxon>Bacillota</taxon>
        <taxon>Bacilli</taxon>
        <taxon>Bacillales</taxon>
        <taxon>Bacillaceae</taxon>
        <taxon>Niallia</taxon>
    </lineage>
</organism>
<accession>A0A0J1IQY3</accession>
<dbReference type="Gene3D" id="3.30.830.10">
    <property type="entry name" value="Metalloenzyme, LuxS/M16 peptidase-like"/>
    <property type="match status" value="2"/>
</dbReference>
<proteinExistence type="predicted"/>
<dbReference type="PANTHER" id="PTHR11851">
    <property type="entry name" value="METALLOPROTEASE"/>
    <property type="match status" value="1"/>
</dbReference>
<evidence type="ECO:0000259" key="1">
    <source>
        <dbReference type="Pfam" id="PF05193"/>
    </source>
</evidence>
<evidence type="ECO:0000313" key="2">
    <source>
        <dbReference type="EMBL" id="KLV28367.1"/>
    </source>
</evidence>
<comment type="caution">
    <text evidence="2">The sequence shown here is derived from an EMBL/GenBank/DDBJ whole genome shotgun (WGS) entry which is preliminary data.</text>
</comment>
<name>A0A0J1IQY3_NIACI</name>
<sequence length="426" mass="49185">MSIATEKITKYSGFQLHTVKTEKFKTNTIVVKWRTPITKENSTLRALLPYVMQNSTKKYPTTAKLRSFIEELYGATFFIDLAKKGEYHIVSFSLEIANEKFLSDPAPLLKKGLEFLSEVIFQPNVSESGFDQNVIENEKRALKQRIQSIYDDKMRYSNQRVIDVMCENEPYALSVYGEKDEVDSITPQSLYAYYTKALAEDQIDLYMVGDIKEEEIGAYIEDLFPFKERTAQSIDRRKTYETREVKEVREVQDIKQGKLNMGFRTNIVYGDPEYFALQVLNGIYGGFSHSKLFINVREKESLAYYAASRLESHKGLLLVMSGIDNNNYDKAVKIIKEQMELMKKGEFSDQEIMQTKAVIHNQMLETLDTSRGMIELFYHNSVSDNYVEMGDWLQYMSKVSREEIIAAAKKIELDTIYFLTGSEGNA</sequence>